<dbReference type="AlphaFoldDB" id="A0A646HK57"/>
<dbReference type="EMBL" id="VZBQ01000039">
    <property type="protein sequence ID" value="MQN88904.1"/>
    <property type="molecule type" value="Genomic_DNA"/>
</dbReference>
<comment type="caution">
    <text evidence="1">The sequence shown here is derived from an EMBL/GenBank/DDBJ whole genome shotgun (WGS) entry which is preliminary data.</text>
</comment>
<dbReference type="RefSeq" id="WP_153113138.1">
    <property type="nucleotide sequence ID" value="NZ_VZAS01000073.1"/>
</dbReference>
<dbReference type="Proteomes" id="UP000420635">
    <property type="component" value="Unassembled WGS sequence"/>
</dbReference>
<reference evidence="2" key="1">
    <citation type="submission" date="2019-09" db="EMBL/GenBank/DDBJ databases">
        <title>Distinct polysaccharide growth profiles of human intestinal Prevotella copri isolates.</title>
        <authorList>
            <person name="Fehlner-Peach H."/>
            <person name="Magnabosco C."/>
            <person name="Raghavan V."/>
            <person name="Scher J.U."/>
            <person name="Tett A."/>
            <person name="Cox L.M."/>
            <person name="Gottsegen C."/>
            <person name="Watters A."/>
            <person name="Wiltshire- Gordon J.D."/>
            <person name="Segata N."/>
            <person name="Bonneau R."/>
            <person name="Littman D.R."/>
        </authorList>
    </citation>
    <scope>NUCLEOTIDE SEQUENCE [LARGE SCALE GENOMIC DNA]</scope>
    <source>
        <strain evidence="2">iP54</strain>
    </source>
</reference>
<protein>
    <submittedName>
        <fullName evidence="1">Uncharacterized protein</fullName>
    </submittedName>
</protein>
<gene>
    <name evidence="1" type="ORF">F7D59_03275</name>
</gene>
<proteinExistence type="predicted"/>
<organism evidence="1 2">
    <name type="scientific">Segatella copri</name>
    <dbReference type="NCBI Taxonomy" id="165179"/>
    <lineage>
        <taxon>Bacteria</taxon>
        <taxon>Pseudomonadati</taxon>
        <taxon>Bacteroidota</taxon>
        <taxon>Bacteroidia</taxon>
        <taxon>Bacteroidales</taxon>
        <taxon>Prevotellaceae</taxon>
        <taxon>Segatella</taxon>
    </lineage>
</organism>
<evidence type="ECO:0000313" key="2">
    <source>
        <dbReference type="Proteomes" id="UP000420635"/>
    </source>
</evidence>
<evidence type="ECO:0000313" key="1">
    <source>
        <dbReference type="EMBL" id="MQN88904.1"/>
    </source>
</evidence>
<accession>A0A646HK57</accession>
<name>A0A646HK57_9BACT</name>
<sequence length="122" mass="14223">MNRRKNRSQNRKKDICSKITAANVYFTICVCVFIYTIAIPVLAMILEHWGEQTEATITSNTSTLFHRWSVSCYMYEFGLNGQIYTGNSLIKEGESDKIGTKIKIYYFKNFPSFNRPLSYYDD</sequence>